<feature type="binding site" evidence="7">
    <location>
        <begin position="11"/>
        <end position="12"/>
    </location>
    <ligand>
        <name>substrate</name>
    </ligand>
</feature>
<dbReference type="GO" id="GO:0008881">
    <property type="term" value="F:glutamate racemase activity"/>
    <property type="evidence" value="ECO:0007669"/>
    <property type="project" value="UniProtKB-UniRule"/>
</dbReference>
<dbReference type="InterPro" id="IPR001920">
    <property type="entry name" value="Asp/Glu_race"/>
</dbReference>
<reference evidence="8 9" key="1">
    <citation type="submission" date="2020-08" db="EMBL/GenBank/DDBJ databases">
        <title>Croceimicrobium hydrocarbonivorans gen. nov., sp. nov., a novel marine bacterium isolated from a bacterial consortium that degrades polyethylene terephthalate.</title>
        <authorList>
            <person name="Liu R."/>
        </authorList>
    </citation>
    <scope>NUCLEOTIDE SEQUENCE [LARGE SCALE GENOMIC DNA]</scope>
    <source>
        <strain evidence="8 9">A20-9</strain>
    </source>
</reference>
<dbReference type="PANTHER" id="PTHR21198">
    <property type="entry name" value="GLUTAMATE RACEMASE"/>
    <property type="match status" value="1"/>
</dbReference>
<evidence type="ECO:0000256" key="7">
    <source>
        <dbReference type="HAMAP-Rule" id="MF_00258"/>
    </source>
</evidence>
<dbReference type="PROSITE" id="PS00923">
    <property type="entry name" value="ASP_GLU_RACEMASE_1"/>
    <property type="match status" value="1"/>
</dbReference>
<evidence type="ECO:0000313" key="8">
    <source>
        <dbReference type="EMBL" id="QNR25412.1"/>
    </source>
</evidence>
<dbReference type="GO" id="GO:0008360">
    <property type="term" value="P:regulation of cell shape"/>
    <property type="evidence" value="ECO:0007669"/>
    <property type="project" value="UniProtKB-KW"/>
</dbReference>
<comment type="function">
    <text evidence="7">Provides the (R)-glutamate required for cell wall biosynthesis.</text>
</comment>
<keyword evidence="9" id="KW-1185">Reference proteome</keyword>
<dbReference type="UniPathway" id="UPA00219"/>
<feature type="active site" description="Proton donor/acceptor" evidence="7">
    <location>
        <position position="185"/>
    </location>
</feature>
<dbReference type="NCBIfam" id="TIGR00067">
    <property type="entry name" value="glut_race"/>
    <property type="match status" value="1"/>
</dbReference>
<dbReference type="InterPro" id="IPR015942">
    <property type="entry name" value="Asp/Glu/hydantoin_racemase"/>
</dbReference>
<evidence type="ECO:0000256" key="5">
    <source>
        <dbReference type="ARBA" id="ARBA00023235"/>
    </source>
</evidence>
<evidence type="ECO:0000256" key="1">
    <source>
        <dbReference type="ARBA" id="ARBA00001602"/>
    </source>
</evidence>
<dbReference type="InterPro" id="IPR018187">
    <property type="entry name" value="Asp/Glu_racemase_AS_1"/>
</dbReference>
<protein>
    <recommendedName>
        <fullName evidence="2 7">Glutamate racemase</fullName>
        <ecNumber evidence="2 7">5.1.1.3</ecNumber>
    </recommendedName>
</protein>
<keyword evidence="5 7" id="KW-0413">Isomerase</keyword>
<feature type="binding site" evidence="7">
    <location>
        <begin position="186"/>
        <end position="187"/>
    </location>
    <ligand>
        <name>substrate</name>
    </ligand>
</feature>
<comment type="catalytic activity">
    <reaction evidence="1 7">
        <text>L-glutamate = D-glutamate</text>
        <dbReference type="Rhea" id="RHEA:12813"/>
        <dbReference type="ChEBI" id="CHEBI:29985"/>
        <dbReference type="ChEBI" id="CHEBI:29986"/>
        <dbReference type="EC" id="5.1.1.3"/>
    </reaction>
</comment>
<dbReference type="Gene3D" id="3.40.50.1860">
    <property type="match status" value="2"/>
</dbReference>
<dbReference type="EC" id="5.1.1.3" evidence="2 7"/>
<gene>
    <name evidence="7" type="primary">murI</name>
    <name evidence="8" type="ORF">H4K34_06120</name>
</gene>
<keyword evidence="6 7" id="KW-0961">Cell wall biogenesis/degradation</keyword>
<evidence type="ECO:0000256" key="6">
    <source>
        <dbReference type="ARBA" id="ARBA00023316"/>
    </source>
</evidence>
<feature type="active site" description="Proton donor/acceptor" evidence="7">
    <location>
        <position position="74"/>
    </location>
</feature>
<dbReference type="RefSeq" id="WP_210759940.1">
    <property type="nucleotide sequence ID" value="NZ_CP060139.1"/>
</dbReference>
<dbReference type="Proteomes" id="UP000516305">
    <property type="component" value="Chromosome"/>
</dbReference>
<evidence type="ECO:0000256" key="3">
    <source>
        <dbReference type="ARBA" id="ARBA00022960"/>
    </source>
</evidence>
<evidence type="ECO:0000256" key="4">
    <source>
        <dbReference type="ARBA" id="ARBA00022984"/>
    </source>
</evidence>
<comment type="pathway">
    <text evidence="7">Cell wall biogenesis; peptidoglycan biosynthesis.</text>
</comment>
<dbReference type="Pfam" id="PF01177">
    <property type="entry name" value="Asp_Glu_race"/>
    <property type="match status" value="1"/>
</dbReference>
<dbReference type="FunFam" id="3.40.50.1860:FF:000001">
    <property type="entry name" value="Glutamate racemase"/>
    <property type="match status" value="1"/>
</dbReference>
<accession>A0A7H0VI64</accession>
<dbReference type="GO" id="GO:0071555">
    <property type="term" value="P:cell wall organization"/>
    <property type="evidence" value="ECO:0007669"/>
    <property type="project" value="UniProtKB-KW"/>
</dbReference>
<dbReference type="InterPro" id="IPR033134">
    <property type="entry name" value="Asp/Glu_racemase_AS_2"/>
</dbReference>
<dbReference type="SUPFAM" id="SSF53681">
    <property type="entry name" value="Aspartate/glutamate racemase"/>
    <property type="match status" value="2"/>
</dbReference>
<keyword evidence="3 7" id="KW-0133">Cell shape</keyword>
<dbReference type="InterPro" id="IPR004391">
    <property type="entry name" value="Glu_race"/>
</dbReference>
<name>A0A7H0VI64_9FLAO</name>
<proteinExistence type="inferred from homology"/>
<dbReference type="AlphaFoldDB" id="A0A7H0VI64"/>
<sequence length="267" mass="29623">MAKNNPIGIFDSGVGGLTVASAIHQLLPSESFIYFGDTRHAPYGDKSKGTILDYSRRISRFLVESDCKCIVIACNSASAMAYKELKQDWPEVPILNVVEPVVDEVARLKARKVGVVATRATVRSQVYSKQLQKLDTDLKVVQKATPLLAPLVEEGFAGTEVSTGVLAHYLADPALKDLSHLILGCTHYPLLQAEFEHYLGQDVQVINSAEMVARRLKQMLSEKDLLRELNTEPKLQFYVSEKTKAFSKTARLFFGQEIKLSEKLLPA</sequence>
<feature type="binding site" evidence="7">
    <location>
        <begin position="75"/>
        <end position="76"/>
    </location>
    <ligand>
        <name>substrate</name>
    </ligand>
</feature>
<evidence type="ECO:0000256" key="2">
    <source>
        <dbReference type="ARBA" id="ARBA00013090"/>
    </source>
</evidence>
<evidence type="ECO:0000313" key="9">
    <source>
        <dbReference type="Proteomes" id="UP000516305"/>
    </source>
</evidence>
<dbReference type="PROSITE" id="PS00924">
    <property type="entry name" value="ASP_GLU_RACEMASE_2"/>
    <property type="match status" value="1"/>
</dbReference>
<dbReference type="KEGG" id="chyd:H4K34_06120"/>
<organism evidence="8 9">
    <name type="scientific">Croceimicrobium hydrocarbonivorans</name>
    <dbReference type="NCBI Taxonomy" id="2761580"/>
    <lineage>
        <taxon>Bacteria</taxon>
        <taxon>Pseudomonadati</taxon>
        <taxon>Bacteroidota</taxon>
        <taxon>Flavobacteriia</taxon>
        <taxon>Flavobacteriales</taxon>
        <taxon>Owenweeksiaceae</taxon>
        <taxon>Croceimicrobium</taxon>
    </lineage>
</organism>
<keyword evidence="4 7" id="KW-0573">Peptidoglycan synthesis</keyword>
<dbReference type="EMBL" id="CP060139">
    <property type="protein sequence ID" value="QNR25412.1"/>
    <property type="molecule type" value="Genomic_DNA"/>
</dbReference>
<feature type="binding site" evidence="7">
    <location>
        <begin position="43"/>
        <end position="44"/>
    </location>
    <ligand>
        <name>substrate</name>
    </ligand>
</feature>
<dbReference type="HAMAP" id="MF_00258">
    <property type="entry name" value="Glu_racemase"/>
    <property type="match status" value="1"/>
</dbReference>
<comment type="similarity">
    <text evidence="7">Belongs to the aspartate/glutamate racemases family.</text>
</comment>
<dbReference type="PANTHER" id="PTHR21198:SF2">
    <property type="entry name" value="GLUTAMATE RACEMASE"/>
    <property type="match status" value="1"/>
</dbReference>
<dbReference type="GO" id="GO:0009252">
    <property type="term" value="P:peptidoglycan biosynthetic process"/>
    <property type="evidence" value="ECO:0007669"/>
    <property type="project" value="UniProtKB-UniRule"/>
</dbReference>